<reference evidence="1 2" key="1">
    <citation type="submission" date="2018-04" db="EMBL/GenBank/DDBJ databases">
        <title>Novel Campyloabacter and Helicobacter Species and Strains.</title>
        <authorList>
            <person name="Mannion A.J."/>
            <person name="Shen Z."/>
            <person name="Fox J.G."/>
        </authorList>
    </citation>
    <scope>NUCLEOTIDE SEQUENCE [LARGE SCALE GENOMIC DNA]</scope>
    <source>
        <strain evidence="1 2">MIT 17-337</strain>
    </source>
</reference>
<evidence type="ECO:0000313" key="1">
    <source>
        <dbReference type="EMBL" id="RDU60592.1"/>
    </source>
</evidence>
<organism evidence="1 2">
    <name type="scientific">Helicobacter didelphidarum</name>
    <dbReference type="NCBI Taxonomy" id="2040648"/>
    <lineage>
        <taxon>Bacteria</taxon>
        <taxon>Pseudomonadati</taxon>
        <taxon>Campylobacterota</taxon>
        <taxon>Epsilonproteobacteria</taxon>
        <taxon>Campylobacterales</taxon>
        <taxon>Helicobacteraceae</taxon>
        <taxon>Helicobacter</taxon>
    </lineage>
</organism>
<evidence type="ECO:0000313" key="2">
    <source>
        <dbReference type="Proteomes" id="UP000256379"/>
    </source>
</evidence>
<comment type="caution">
    <text evidence="1">The sequence shown here is derived from an EMBL/GenBank/DDBJ whole genome shotgun (WGS) entry which is preliminary data.</text>
</comment>
<gene>
    <name evidence="1" type="ORF">CQA53_10825</name>
</gene>
<keyword evidence="2" id="KW-1185">Reference proteome</keyword>
<dbReference type="Proteomes" id="UP000256379">
    <property type="component" value="Unassembled WGS sequence"/>
</dbReference>
<dbReference type="AlphaFoldDB" id="A0A3D8I613"/>
<dbReference type="OrthoDB" id="5328968at2"/>
<name>A0A3D8I613_9HELI</name>
<sequence>MDTLDLTIPANNFSVSEFYPFIFIPDDEMIARILYHEYDYGTLSPNYTKDTMEFYYAFLEGREIQEYWSEAFHTINKRVKDEYKLA</sequence>
<proteinExistence type="predicted"/>
<dbReference type="EMBL" id="NXLQ01000086">
    <property type="protein sequence ID" value="RDU60592.1"/>
    <property type="molecule type" value="Genomic_DNA"/>
</dbReference>
<accession>A0A3D8I613</accession>
<protein>
    <submittedName>
        <fullName evidence="1">Uncharacterized protein</fullName>
    </submittedName>
</protein>